<sequence length="120" mass="13412">MFSTITNPVKKLPQGCVFSIKQHPNPPAAAAGAKQQQGVNQSAYLANINFLGWPPFCYTGYTQPAEQLFSYFQTVRVWLDSRNFISLHSDHCLAFDGTSVGGRAIPVHQIFWKNFSWGAF</sequence>
<accession>A0ABS7XC17</accession>
<dbReference type="Proteomes" id="UP000663814">
    <property type="component" value="Unassembled WGS sequence"/>
</dbReference>
<protein>
    <submittedName>
        <fullName evidence="1">Uncharacterized protein</fullName>
    </submittedName>
</protein>
<evidence type="ECO:0000313" key="2">
    <source>
        <dbReference type="Proteomes" id="UP000663814"/>
    </source>
</evidence>
<gene>
    <name evidence="1" type="ORF">I4W93_011235</name>
</gene>
<dbReference type="RefSeq" id="WP_205310829.1">
    <property type="nucleotide sequence ID" value="NZ_JAERPS020000003.1"/>
</dbReference>
<organism evidence="1 2">
    <name type="scientific">Rheinheimera maricola</name>
    <dbReference type="NCBI Taxonomy" id="2793282"/>
    <lineage>
        <taxon>Bacteria</taxon>
        <taxon>Pseudomonadati</taxon>
        <taxon>Pseudomonadota</taxon>
        <taxon>Gammaproteobacteria</taxon>
        <taxon>Chromatiales</taxon>
        <taxon>Chromatiaceae</taxon>
        <taxon>Rheinheimera</taxon>
    </lineage>
</organism>
<name>A0ABS7XC17_9GAMM</name>
<comment type="caution">
    <text evidence="1">The sequence shown here is derived from an EMBL/GenBank/DDBJ whole genome shotgun (WGS) entry which is preliminary data.</text>
</comment>
<keyword evidence="2" id="KW-1185">Reference proteome</keyword>
<evidence type="ECO:0000313" key="1">
    <source>
        <dbReference type="EMBL" id="MBZ9612167.1"/>
    </source>
</evidence>
<reference evidence="1 2" key="1">
    <citation type="submission" date="2021-08" db="EMBL/GenBank/DDBJ databases">
        <title>Rheinheimera aquimaris sp. nov., isolated from seawater of the East Sea in Korea.</title>
        <authorList>
            <person name="Kim K.H."/>
            <person name="Wenting R."/>
            <person name="Kim K.R."/>
            <person name="Jeon C.O."/>
        </authorList>
    </citation>
    <scope>NUCLEOTIDE SEQUENCE [LARGE SCALE GENOMIC DNA]</scope>
    <source>
        <strain evidence="1 2">MA-13</strain>
    </source>
</reference>
<dbReference type="EMBL" id="JAERPS020000003">
    <property type="protein sequence ID" value="MBZ9612167.1"/>
    <property type="molecule type" value="Genomic_DNA"/>
</dbReference>
<proteinExistence type="predicted"/>